<dbReference type="EMBL" id="CM042056">
    <property type="protein sequence ID" value="KAI3697600.1"/>
    <property type="molecule type" value="Genomic_DNA"/>
</dbReference>
<comment type="caution">
    <text evidence="1">The sequence shown here is derived from an EMBL/GenBank/DDBJ whole genome shotgun (WGS) entry which is preliminary data.</text>
</comment>
<gene>
    <name evidence="1" type="ORF">L6452_30694</name>
</gene>
<reference evidence="1 2" key="2">
    <citation type="journal article" date="2022" name="Mol. Ecol. Resour.">
        <title>The genomes of chicory, endive, great burdock and yacon provide insights into Asteraceae paleo-polyploidization history and plant inulin production.</title>
        <authorList>
            <person name="Fan W."/>
            <person name="Wang S."/>
            <person name="Wang H."/>
            <person name="Wang A."/>
            <person name="Jiang F."/>
            <person name="Liu H."/>
            <person name="Zhao H."/>
            <person name="Xu D."/>
            <person name="Zhang Y."/>
        </authorList>
    </citation>
    <scope>NUCLEOTIDE SEQUENCE [LARGE SCALE GENOMIC DNA]</scope>
    <source>
        <strain evidence="2">cv. Niubang</strain>
    </source>
</reference>
<evidence type="ECO:0000313" key="1">
    <source>
        <dbReference type="EMBL" id="KAI3697600.1"/>
    </source>
</evidence>
<sequence>MSDHSRAYVRDARAMVVTPVDVKEYPNSYVFIIDLSSLKSGDIKVRVEDENVLMLSGERKNQEESKVL</sequence>
<accession>A0ACB8ZN93</accession>
<keyword evidence="2" id="KW-1185">Reference proteome</keyword>
<evidence type="ECO:0000313" key="2">
    <source>
        <dbReference type="Proteomes" id="UP001055879"/>
    </source>
</evidence>
<protein>
    <submittedName>
        <fullName evidence="1">Uncharacterized protein</fullName>
    </submittedName>
</protein>
<name>A0ACB8ZN93_ARCLA</name>
<reference evidence="2" key="1">
    <citation type="journal article" date="2022" name="Mol. Ecol. Resour.">
        <title>The genomes of chicory, endive, great burdock and yacon provide insights into Asteraceae palaeo-polyploidization history and plant inulin production.</title>
        <authorList>
            <person name="Fan W."/>
            <person name="Wang S."/>
            <person name="Wang H."/>
            <person name="Wang A."/>
            <person name="Jiang F."/>
            <person name="Liu H."/>
            <person name="Zhao H."/>
            <person name="Xu D."/>
            <person name="Zhang Y."/>
        </authorList>
    </citation>
    <scope>NUCLEOTIDE SEQUENCE [LARGE SCALE GENOMIC DNA]</scope>
    <source>
        <strain evidence="2">cv. Niubang</strain>
    </source>
</reference>
<dbReference type="Proteomes" id="UP001055879">
    <property type="component" value="Linkage Group LG10"/>
</dbReference>
<organism evidence="1 2">
    <name type="scientific">Arctium lappa</name>
    <name type="common">Greater burdock</name>
    <name type="synonym">Lappa major</name>
    <dbReference type="NCBI Taxonomy" id="4217"/>
    <lineage>
        <taxon>Eukaryota</taxon>
        <taxon>Viridiplantae</taxon>
        <taxon>Streptophyta</taxon>
        <taxon>Embryophyta</taxon>
        <taxon>Tracheophyta</taxon>
        <taxon>Spermatophyta</taxon>
        <taxon>Magnoliopsida</taxon>
        <taxon>eudicotyledons</taxon>
        <taxon>Gunneridae</taxon>
        <taxon>Pentapetalae</taxon>
        <taxon>asterids</taxon>
        <taxon>campanulids</taxon>
        <taxon>Asterales</taxon>
        <taxon>Asteraceae</taxon>
        <taxon>Carduoideae</taxon>
        <taxon>Cardueae</taxon>
        <taxon>Arctiinae</taxon>
        <taxon>Arctium</taxon>
    </lineage>
</organism>
<proteinExistence type="predicted"/>